<gene>
    <name evidence="8" type="ORF">B2J69_12415</name>
</gene>
<dbReference type="InterPro" id="IPR013783">
    <property type="entry name" value="Ig-like_fold"/>
</dbReference>
<evidence type="ECO:0000256" key="5">
    <source>
        <dbReference type="ARBA" id="ARBA00023186"/>
    </source>
</evidence>
<feature type="chain" id="PRO_5013342941" description="Pili assembly chaperone N-terminal domain-containing protein" evidence="6">
    <location>
        <begin position="24"/>
        <end position="227"/>
    </location>
</feature>
<evidence type="ECO:0000313" key="8">
    <source>
        <dbReference type="EMBL" id="OQP33345.1"/>
    </source>
</evidence>
<dbReference type="InterPro" id="IPR008962">
    <property type="entry name" value="PapD-like_sf"/>
</dbReference>
<keyword evidence="4" id="KW-0574">Periplasm</keyword>
<dbReference type="PRINTS" id="PR00969">
    <property type="entry name" value="CHAPERONPILI"/>
</dbReference>
<name>A0A1V9DHU6_9GAMM</name>
<dbReference type="OrthoDB" id="8585185at2"/>
<keyword evidence="5" id="KW-0143">Chaperone</keyword>
<comment type="similarity">
    <text evidence="2">Belongs to the periplasmic pilus chaperone family.</text>
</comment>
<dbReference type="InterPro" id="IPR001829">
    <property type="entry name" value="Pili_assmbl_chaperone_bac"/>
</dbReference>
<evidence type="ECO:0000313" key="9">
    <source>
        <dbReference type="Proteomes" id="UP000192769"/>
    </source>
</evidence>
<dbReference type="GO" id="GO:0071555">
    <property type="term" value="P:cell wall organization"/>
    <property type="evidence" value="ECO:0007669"/>
    <property type="project" value="InterPro"/>
</dbReference>
<evidence type="ECO:0000256" key="3">
    <source>
        <dbReference type="ARBA" id="ARBA00022729"/>
    </source>
</evidence>
<dbReference type="NCBIfam" id="NF007392">
    <property type="entry name" value="PRK09918.1"/>
    <property type="match status" value="1"/>
</dbReference>
<dbReference type="AlphaFoldDB" id="A0A1V9DHU6"/>
<protein>
    <recommendedName>
        <fullName evidence="7">Pili assembly chaperone N-terminal domain-containing protein</fullName>
    </recommendedName>
</protein>
<keyword evidence="3 6" id="KW-0732">Signal</keyword>
<dbReference type="GO" id="GO:0030288">
    <property type="term" value="C:outer membrane-bounded periplasmic space"/>
    <property type="evidence" value="ECO:0007669"/>
    <property type="project" value="InterPro"/>
</dbReference>
<accession>A0A1V9DHU6</accession>
<organism evidence="8 9">
    <name type="scientific">Pantoea latae</name>
    <dbReference type="NCBI Taxonomy" id="1964541"/>
    <lineage>
        <taxon>Bacteria</taxon>
        <taxon>Pseudomonadati</taxon>
        <taxon>Pseudomonadota</taxon>
        <taxon>Gammaproteobacteria</taxon>
        <taxon>Enterobacterales</taxon>
        <taxon>Erwiniaceae</taxon>
        <taxon>Pantoea</taxon>
    </lineage>
</organism>
<evidence type="ECO:0000256" key="2">
    <source>
        <dbReference type="ARBA" id="ARBA00007399"/>
    </source>
</evidence>
<dbReference type="InterPro" id="IPR036316">
    <property type="entry name" value="Pili_assmbl_chap_C_dom_sf"/>
</dbReference>
<dbReference type="EMBL" id="MWUE01000017">
    <property type="protein sequence ID" value="OQP33345.1"/>
    <property type="molecule type" value="Genomic_DNA"/>
</dbReference>
<dbReference type="Proteomes" id="UP000192769">
    <property type="component" value="Unassembled WGS sequence"/>
</dbReference>
<comment type="caution">
    <text evidence="8">The sequence shown here is derived from an EMBL/GenBank/DDBJ whole genome shotgun (WGS) entry which is preliminary data.</text>
</comment>
<dbReference type="InterPro" id="IPR016147">
    <property type="entry name" value="Pili_assmbl_chaperone_N"/>
</dbReference>
<dbReference type="RefSeq" id="WP_081139598.1">
    <property type="nucleotide sequence ID" value="NZ_MWUE01000017.1"/>
</dbReference>
<evidence type="ECO:0000256" key="4">
    <source>
        <dbReference type="ARBA" id="ARBA00022764"/>
    </source>
</evidence>
<evidence type="ECO:0000256" key="6">
    <source>
        <dbReference type="SAM" id="SignalP"/>
    </source>
</evidence>
<evidence type="ECO:0000259" key="7">
    <source>
        <dbReference type="Pfam" id="PF00345"/>
    </source>
</evidence>
<dbReference type="PANTHER" id="PTHR30251:SF3">
    <property type="entry name" value="FIMBRIAL CHAPARONE PROTEIN"/>
    <property type="match status" value="1"/>
</dbReference>
<comment type="subcellular location">
    <subcellularLocation>
        <location evidence="1">Periplasm</location>
    </subcellularLocation>
</comment>
<dbReference type="PANTHER" id="PTHR30251">
    <property type="entry name" value="PILUS ASSEMBLY CHAPERONE"/>
    <property type="match status" value="1"/>
</dbReference>
<feature type="domain" description="Pili assembly chaperone N-terminal" evidence="7">
    <location>
        <begin position="27"/>
        <end position="138"/>
    </location>
</feature>
<proteinExistence type="inferred from homology"/>
<dbReference type="Gene3D" id="2.60.40.10">
    <property type="entry name" value="Immunoglobulins"/>
    <property type="match status" value="1"/>
</dbReference>
<dbReference type="Pfam" id="PF00345">
    <property type="entry name" value="PapD_N"/>
    <property type="match status" value="1"/>
</dbReference>
<dbReference type="SUPFAM" id="SSF49354">
    <property type="entry name" value="PapD-like"/>
    <property type="match status" value="1"/>
</dbReference>
<reference evidence="8 9" key="1">
    <citation type="submission" date="2017-02" db="EMBL/GenBank/DDBJ databases">
        <title>Whole genome shotgun sequence of Pantoea agglomerans strain AS1 isolated from a cycad, Zamia floridana in Central Florida, USA.</title>
        <authorList>
            <person name="Lata P."/>
            <person name="Govindarajan S."/>
            <person name="Qi F."/>
            <person name="Li J.-L."/>
            <person name="Maurya S.K."/>
            <person name="Sahoo M.K."/>
        </authorList>
    </citation>
    <scope>NUCLEOTIDE SEQUENCE [LARGE SCALE GENOMIC DNA]</scope>
    <source>
        <strain evidence="8 9">AS1</strain>
    </source>
</reference>
<sequence length="227" mass="25061">MKTLTKLTLITLLFAASSVNAFAAGMKPEHPVLFIDDKVREATINVENTEESTALLHSSLQTIPEEGENRLIITPQLARVEPGKKQQVRVLLKEGIKLTHQTLQRINFIAVPAEDGDKNRVRVTIGQNIPVILSPASLPVNTTPWKGLKARRAQGAIVLENPTPWLVRLTTQAEALPGNQRVTLPKTYILPQETLTLPLSASSDVRSLQLHPVTRFGILTSPWQLDL</sequence>
<dbReference type="InterPro" id="IPR050643">
    <property type="entry name" value="Periplasmic_pilus_chap"/>
</dbReference>
<evidence type="ECO:0000256" key="1">
    <source>
        <dbReference type="ARBA" id="ARBA00004418"/>
    </source>
</evidence>
<feature type="signal peptide" evidence="6">
    <location>
        <begin position="1"/>
        <end position="23"/>
    </location>
</feature>
<dbReference type="SUPFAM" id="SSF49584">
    <property type="entry name" value="Periplasmic chaperone C-domain"/>
    <property type="match status" value="1"/>
</dbReference>
<keyword evidence="9" id="KW-1185">Reference proteome</keyword>